<organism evidence="4 5">
    <name type="scientific">Dendrothele bispora (strain CBS 962.96)</name>
    <dbReference type="NCBI Taxonomy" id="1314807"/>
    <lineage>
        <taxon>Eukaryota</taxon>
        <taxon>Fungi</taxon>
        <taxon>Dikarya</taxon>
        <taxon>Basidiomycota</taxon>
        <taxon>Agaricomycotina</taxon>
        <taxon>Agaricomycetes</taxon>
        <taxon>Agaricomycetidae</taxon>
        <taxon>Agaricales</taxon>
        <taxon>Agaricales incertae sedis</taxon>
        <taxon>Dendrothele</taxon>
    </lineage>
</organism>
<dbReference type="InterPro" id="IPR050300">
    <property type="entry name" value="GDXG_lipolytic_enzyme"/>
</dbReference>
<evidence type="ECO:0000259" key="2">
    <source>
        <dbReference type="Pfam" id="PF00326"/>
    </source>
</evidence>
<dbReference type="Proteomes" id="UP000297245">
    <property type="component" value="Unassembled WGS sequence"/>
</dbReference>
<dbReference type="SUPFAM" id="SSF53474">
    <property type="entry name" value="alpha/beta-Hydrolases"/>
    <property type="match status" value="1"/>
</dbReference>
<evidence type="ECO:0000313" key="5">
    <source>
        <dbReference type="Proteomes" id="UP000297245"/>
    </source>
</evidence>
<dbReference type="InterPro" id="IPR001375">
    <property type="entry name" value="Peptidase_S9_cat"/>
</dbReference>
<dbReference type="InterPro" id="IPR013094">
    <property type="entry name" value="AB_hydrolase_3"/>
</dbReference>
<protein>
    <submittedName>
        <fullName evidence="4">Alpha/beta-hydrolase</fullName>
    </submittedName>
</protein>
<dbReference type="Pfam" id="PF00326">
    <property type="entry name" value="Peptidase_S9"/>
    <property type="match status" value="1"/>
</dbReference>
<dbReference type="AlphaFoldDB" id="A0A4V4HHJ9"/>
<dbReference type="PANTHER" id="PTHR48081">
    <property type="entry name" value="AB HYDROLASE SUPERFAMILY PROTEIN C4A8.06C"/>
    <property type="match status" value="1"/>
</dbReference>
<name>A0A4V4HHJ9_DENBC</name>
<dbReference type="Gene3D" id="3.40.50.1820">
    <property type="entry name" value="alpha/beta hydrolase"/>
    <property type="match status" value="1"/>
</dbReference>
<keyword evidence="1 4" id="KW-0378">Hydrolase</keyword>
<accession>A0A4V4HHJ9</accession>
<sequence length="382" mass="42677">MQTNPVTLVYKSVHDVPLRLDVYLPLPNSGLVQSRGTSAIVYFHGGGLTVGNRRSWFPEWLQKRANAAGHIFLTADYRLIPSGLTNAHDILEDIKDVFEFICSSEFESSLATQTLRGKEPTQRVRIDPTRIAVAGTSSGGTCAYLATKHAEPKPKVLLSIYAAGGDFFTPHWISPKTTVFFRGRELLDPNAYSKWIYPLSQEERSLVVADSPNTYFPADHPTPGLPSNPRSKLSALYLQLGTYLDYYTGQHEPSLGATLRVALQKHDDRDGIANDGRLLAKNTIFANFIPEKHRHLFPQLLVDSSWPPTLFYHGAQDSAVPLNETKNMCELIRKAGVSAEMIVVDGKEHSFDYAPDAEETQKENFDRIIEFLNLHLSVIHSE</sequence>
<dbReference type="Pfam" id="PF07859">
    <property type="entry name" value="Abhydrolase_3"/>
    <property type="match status" value="1"/>
</dbReference>
<dbReference type="GO" id="GO:0006508">
    <property type="term" value="P:proteolysis"/>
    <property type="evidence" value="ECO:0007669"/>
    <property type="project" value="InterPro"/>
</dbReference>
<reference evidence="4 5" key="1">
    <citation type="journal article" date="2019" name="Nat. Ecol. Evol.">
        <title>Megaphylogeny resolves global patterns of mushroom evolution.</title>
        <authorList>
            <person name="Varga T."/>
            <person name="Krizsan K."/>
            <person name="Foldi C."/>
            <person name="Dima B."/>
            <person name="Sanchez-Garcia M."/>
            <person name="Sanchez-Ramirez S."/>
            <person name="Szollosi G.J."/>
            <person name="Szarkandi J.G."/>
            <person name="Papp V."/>
            <person name="Albert L."/>
            <person name="Andreopoulos W."/>
            <person name="Angelini C."/>
            <person name="Antonin V."/>
            <person name="Barry K.W."/>
            <person name="Bougher N.L."/>
            <person name="Buchanan P."/>
            <person name="Buyck B."/>
            <person name="Bense V."/>
            <person name="Catcheside P."/>
            <person name="Chovatia M."/>
            <person name="Cooper J."/>
            <person name="Damon W."/>
            <person name="Desjardin D."/>
            <person name="Finy P."/>
            <person name="Geml J."/>
            <person name="Haridas S."/>
            <person name="Hughes K."/>
            <person name="Justo A."/>
            <person name="Karasinski D."/>
            <person name="Kautmanova I."/>
            <person name="Kiss B."/>
            <person name="Kocsube S."/>
            <person name="Kotiranta H."/>
            <person name="LaButti K.M."/>
            <person name="Lechner B.E."/>
            <person name="Liimatainen K."/>
            <person name="Lipzen A."/>
            <person name="Lukacs Z."/>
            <person name="Mihaltcheva S."/>
            <person name="Morgado L.N."/>
            <person name="Niskanen T."/>
            <person name="Noordeloos M.E."/>
            <person name="Ohm R.A."/>
            <person name="Ortiz-Santana B."/>
            <person name="Ovrebo C."/>
            <person name="Racz N."/>
            <person name="Riley R."/>
            <person name="Savchenko A."/>
            <person name="Shiryaev A."/>
            <person name="Soop K."/>
            <person name="Spirin V."/>
            <person name="Szebenyi C."/>
            <person name="Tomsovsky M."/>
            <person name="Tulloss R.E."/>
            <person name="Uehling J."/>
            <person name="Grigoriev I.V."/>
            <person name="Vagvolgyi C."/>
            <person name="Papp T."/>
            <person name="Martin F.M."/>
            <person name="Miettinen O."/>
            <person name="Hibbett D.S."/>
            <person name="Nagy L.G."/>
        </authorList>
    </citation>
    <scope>NUCLEOTIDE SEQUENCE [LARGE SCALE GENOMIC DNA]</scope>
    <source>
        <strain evidence="4 5">CBS 962.96</strain>
    </source>
</reference>
<proteinExistence type="predicted"/>
<gene>
    <name evidence="4" type="ORF">K435DRAFT_748398</name>
</gene>
<dbReference type="GO" id="GO:0008236">
    <property type="term" value="F:serine-type peptidase activity"/>
    <property type="evidence" value="ECO:0007669"/>
    <property type="project" value="InterPro"/>
</dbReference>
<dbReference type="OrthoDB" id="19653at2759"/>
<dbReference type="EMBL" id="ML179071">
    <property type="protein sequence ID" value="THV02996.1"/>
    <property type="molecule type" value="Genomic_DNA"/>
</dbReference>
<evidence type="ECO:0000313" key="4">
    <source>
        <dbReference type="EMBL" id="THV02996.1"/>
    </source>
</evidence>
<keyword evidence="5" id="KW-1185">Reference proteome</keyword>
<feature type="domain" description="Alpha/beta hydrolase fold-3" evidence="3">
    <location>
        <begin position="40"/>
        <end position="164"/>
    </location>
</feature>
<dbReference type="InterPro" id="IPR029058">
    <property type="entry name" value="AB_hydrolase_fold"/>
</dbReference>
<evidence type="ECO:0000256" key="1">
    <source>
        <dbReference type="ARBA" id="ARBA00022801"/>
    </source>
</evidence>
<dbReference type="PANTHER" id="PTHR48081:SF3">
    <property type="entry name" value="ALPHA_BETA HYDROLASE FOLD-3 DOMAIN-CONTAINING PROTEIN"/>
    <property type="match status" value="1"/>
</dbReference>
<evidence type="ECO:0000259" key="3">
    <source>
        <dbReference type="Pfam" id="PF07859"/>
    </source>
</evidence>
<feature type="domain" description="Peptidase S9 prolyl oligopeptidase catalytic" evidence="2">
    <location>
        <begin position="306"/>
        <end position="375"/>
    </location>
</feature>